<dbReference type="EMBL" id="FMZL01000018">
    <property type="protein sequence ID" value="SDC50977.1"/>
    <property type="molecule type" value="Genomic_DNA"/>
</dbReference>
<keyword evidence="6" id="KW-0479">Metal-binding</keyword>
<dbReference type="STRING" id="604330.SAMN04489857_0178"/>
<dbReference type="Proteomes" id="UP000198528">
    <property type="component" value="Unassembled WGS sequence"/>
</dbReference>
<dbReference type="PANTHER" id="PTHR39453">
    <property type="entry name" value="PHOSPHATE PROPANOYLTRANSFERASE"/>
    <property type="match status" value="1"/>
</dbReference>
<keyword evidence="7" id="KW-0862">Zinc</keyword>
<reference evidence="14" key="1">
    <citation type="submission" date="2016-10" db="EMBL/GenBank/DDBJ databases">
        <authorList>
            <person name="Varghese N."/>
            <person name="Submissions S."/>
        </authorList>
    </citation>
    <scope>NUCLEOTIDE SEQUENCE [LARGE SCALE GENOMIC DNA]</scope>
    <source>
        <strain evidence="14">DSM 22619</strain>
    </source>
</reference>
<proteinExistence type="inferred from homology"/>
<dbReference type="RefSeq" id="WP_090847179.1">
    <property type="nucleotide sequence ID" value="NZ_FMZL01000018.1"/>
</dbReference>
<dbReference type="EC" id="2.3.1.222" evidence="3"/>
<evidence type="ECO:0000256" key="6">
    <source>
        <dbReference type="ARBA" id="ARBA00022723"/>
    </source>
</evidence>
<evidence type="ECO:0000256" key="1">
    <source>
        <dbReference type="ARBA" id="ARBA00001947"/>
    </source>
</evidence>
<accession>A0A1G6M6I2</accession>
<evidence type="ECO:0000256" key="12">
    <source>
        <dbReference type="ARBA" id="ARBA00047589"/>
    </source>
</evidence>
<dbReference type="GO" id="GO:0016747">
    <property type="term" value="F:acyltransferase activity, transferring groups other than amino-acyl groups"/>
    <property type="evidence" value="ECO:0007669"/>
    <property type="project" value="InterPro"/>
</dbReference>
<gene>
    <name evidence="13" type="ORF">SAMN04487824_11842</name>
</gene>
<dbReference type="AlphaFoldDB" id="A0A1G6M6I2"/>
<evidence type="ECO:0000256" key="11">
    <source>
        <dbReference type="ARBA" id="ARBA00033077"/>
    </source>
</evidence>
<keyword evidence="8" id="KW-0012">Acyltransferase</keyword>
<dbReference type="Pfam" id="PF06130">
    <property type="entry name" value="PTAC"/>
    <property type="match status" value="1"/>
</dbReference>
<evidence type="ECO:0000256" key="5">
    <source>
        <dbReference type="ARBA" id="ARBA00022679"/>
    </source>
</evidence>
<dbReference type="GO" id="GO:0046872">
    <property type="term" value="F:metal ion binding"/>
    <property type="evidence" value="ECO:0007669"/>
    <property type="project" value="UniProtKB-KW"/>
</dbReference>
<keyword evidence="14" id="KW-1185">Reference proteome</keyword>
<evidence type="ECO:0000256" key="9">
    <source>
        <dbReference type="ARBA" id="ARBA00030044"/>
    </source>
</evidence>
<comment type="catalytic activity">
    <reaction evidence="12">
        <text>propanoyl-CoA + phosphate = propanoyl phosphate + CoA</text>
        <dbReference type="Rhea" id="RHEA:28046"/>
        <dbReference type="ChEBI" id="CHEBI:43474"/>
        <dbReference type="ChEBI" id="CHEBI:57287"/>
        <dbReference type="ChEBI" id="CHEBI:57392"/>
        <dbReference type="ChEBI" id="CHEBI:58933"/>
        <dbReference type="EC" id="2.3.1.222"/>
    </reaction>
</comment>
<evidence type="ECO:0000256" key="10">
    <source>
        <dbReference type="ARBA" id="ARBA00030939"/>
    </source>
</evidence>
<dbReference type="NCBIfam" id="NF011652">
    <property type="entry name" value="PRK15070.1"/>
    <property type="match status" value="1"/>
</dbReference>
<organism evidence="13 14">
    <name type="scientific">Parafannyhessea umbonata</name>
    <dbReference type="NCBI Taxonomy" id="604330"/>
    <lineage>
        <taxon>Bacteria</taxon>
        <taxon>Bacillati</taxon>
        <taxon>Actinomycetota</taxon>
        <taxon>Coriobacteriia</taxon>
        <taxon>Coriobacteriales</taxon>
        <taxon>Atopobiaceae</taxon>
        <taxon>Parafannyhessea</taxon>
    </lineage>
</organism>
<evidence type="ECO:0000313" key="13">
    <source>
        <dbReference type="EMBL" id="SDC50977.1"/>
    </source>
</evidence>
<evidence type="ECO:0000313" key="14">
    <source>
        <dbReference type="Proteomes" id="UP000198528"/>
    </source>
</evidence>
<evidence type="ECO:0000256" key="3">
    <source>
        <dbReference type="ARBA" id="ARBA00012206"/>
    </source>
</evidence>
<keyword evidence="5" id="KW-0808">Transferase</keyword>
<dbReference type="PANTHER" id="PTHR39453:SF1">
    <property type="entry name" value="PHOSPHATE PROPANOYLTRANSFERASE"/>
    <property type="match status" value="1"/>
</dbReference>
<comment type="cofactor">
    <cofactor evidence="1">
        <name>Zn(2+)</name>
        <dbReference type="ChEBI" id="CHEBI:29105"/>
    </cofactor>
</comment>
<comment type="similarity">
    <text evidence="2">Belongs to the PduL family.</text>
</comment>
<evidence type="ECO:0000256" key="4">
    <source>
        <dbReference type="ARBA" id="ARBA00020837"/>
    </source>
</evidence>
<sequence length="312" mass="33394">MKRLVSAKDVVAAAARHEDIYVDENTIVTAQAKDVAREKGVRITCGPKPEEHAVKEHAACEKPVADHAAVECHKVDLTSEGKGTEPALTAAELEHLIAAAFEKGIWTKDDIESLLGKKESAIDPNIVPVGVSGRHIHLSQHDLETLFGKGYELTKVKDLSQPGQFAAKECVTLAGPKGVIQKVRVLGPVRSQTQVEVLAGDTFKLGVPQEIRLSGHLEGTPGITVIGPKGTVVLPEGVMVAARHIHMSPSQAAERGFHDGQVVSLKICGERGGMLDNVIVRVTETGNLDCHIDTEEANAFHLKTGSKVQVVR</sequence>
<dbReference type="InterPro" id="IPR008300">
    <property type="entry name" value="PTAC"/>
</dbReference>
<protein>
    <recommendedName>
        <fullName evidence="4">Phosphate propanoyltransferase</fullName>
        <ecNumber evidence="3">2.3.1.222</ecNumber>
    </recommendedName>
    <alternativeName>
        <fullName evidence="10">Phosphate acyltransferase PduL</fullName>
    </alternativeName>
    <alternativeName>
        <fullName evidence="9">Phosphotransacylase PduL</fullName>
    </alternativeName>
    <alternativeName>
        <fullName evidence="11">Propanediol utilization protein PduL</fullName>
    </alternativeName>
</protein>
<evidence type="ECO:0000256" key="7">
    <source>
        <dbReference type="ARBA" id="ARBA00022833"/>
    </source>
</evidence>
<name>A0A1G6M6I2_9ACTN</name>
<evidence type="ECO:0000256" key="2">
    <source>
        <dbReference type="ARBA" id="ARBA00007342"/>
    </source>
</evidence>
<evidence type="ECO:0000256" key="8">
    <source>
        <dbReference type="ARBA" id="ARBA00023315"/>
    </source>
</evidence>